<name>A0AAW1LYT9_POPJA</name>
<keyword evidence="4" id="KW-1185">Reference proteome</keyword>
<dbReference type="EMBL" id="JASPKY010000074">
    <property type="protein sequence ID" value="KAK9739518.1"/>
    <property type="molecule type" value="Genomic_DNA"/>
</dbReference>
<feature type="domain" description="PiggyBac transposable element-derived protein" evidence="2">
    <location>
        <begin position="7"/>
        <end position="142"/>
    </location>
</feature>
<feature type="region of interest" description="Disordered" evidence="1">
    <location>
        <begin position="138"/>
        <end position="158"/>
    </location>
</feature>
<dbReference type="Pfam" id="PF13843">
    <property type="entry name" value="DDE_Tnp_1_7"/>
    <property type="match status" value="1"/>
</dbReference>
<proteinExistence type="predicted"/>
<accession>A0AAW1LYT9</accession>
<evidence type="ECO:0000256" key="1">
    <source>
        <dbReference type="SAM" id="MobiDB-lite"/>
    </source>
</evidence>
<dbReference type="AlphaFoldDB" id="A0AAW1LYT9"/>
<evidence type="ECO:0000259" key="2">
    <source>
        <dbReference type="Pfam" id="PF13843"/>
    </source>
</evidence>
<organism evidence="3 4">
    <name type="scientific">Popillia japonica</name>
    <name type="common">Japanese beetle</name>
    <dbReference type="NCBI Taxonomy" id="7064"/>
    <lineage>
        <taxon>Eukaryota</taxon>
        <taxon>Metazoa</taxon>
        <taxon>Ecdysozoa</taxon>
        <taxon>Arthropoda</taxon>
        <taxon>Hexapoda</taxon>
        <taxon>Insecta</taxon>
        <taxon>Pterygota</taxon>
        <taxon>Neoptera</taxon>
        <taxon>Endopterygota</taxon>
        <taxon>Coleoptera</taxon>
        <taxon>Polyphaga</taxon>
        <taxon>Scarabaeiformia</taxon>
        <taxon>Scarabaeidae</taxon>
        <taxon>Rutelinae</taxon>
        <taxon>Popillia</taxon>
    </lineage>
</organism>
<dbReference type="PANTHER" id="PTHR46599:SF3">
    <property type="entry name" value="PIGGYBAC TRANSPOSABLE ELEMENT-DERIVED PROTEIN 4"/>
    <property type="match status" value="1"/>
</dbReference>
<dbReference type="InterPro" id="IPR029526">
    <property type="entry name" value="PGBD"/>
</dbReference>
<evidence type="ECO:0000313" key="3">
    <source>
        <dbReference type="EMBL" id="KAK9739518.1"/>
    </source>
</evidence>
<sequence length="172" mass="19781">MPKNTPKRDFKVWALACSNSGYLLKFFVYEGKSNTDEIGTLGERVVKEISNTYQDKGYCLFFDNYFSTVPLIQELLERKFFTCARFRSDRKYSPADLLKDVKKMKFGDSKYAMAGDVSFTVWKDRGTKPVMIVSTMHNPSSTTTVKTGPNQQNKLGQKEDICRMSDCRSRLE</sequence>
<dbReference type="PANTHER" id="PTHR46599">
    <property type="entry name" value="PIGGYBAC TRANSPOSABLE ELEMENT-DERIVED PROTEIN 4"/>
    <property type="match status" value="1"/>
</dbReference>
<feature type="compositionally biased region" description="Polar residues" evidence="1">
    <location>
        <begin position="138"/>
        <end position="155"/>
    </location>
</feature>
<dbReference type="Proteomes" id="UP001458880">
    <property type="component" value="Unassembled WGS sequence"/>
</dbReference>
<evidence type="ECO:0000313" key="4">
    <source>
        <dbReference type="Proteomes" id="UP001458880"/>
    </source>
</evidence>
<gene>
    <name evidence="3" type="ORF">QE152_g8981</name>
</gene>
<comment type="caution">
    <text evidence="3">The sequence shown here is derived from an EMBL/GenBank/DDBJ whole genome shotgun (WGS) entry which is preliminary data.</text>
</comment>
<reference evidence="3 4" key="1">
    <citation type="journal article" date="2024" name="BMC Genomics">
        <title>De novo assembly and annotation of Popillia japonica's genome with initial clues to its potential as an invasive pest.</title>
        <authorList>
            <person name="Cucini C."/>
            <person name="Boschi S."/>
            <person name="Funari R."/>
            <person name="Cardaioli E."/>
            <person name="Iannotti N."/>
            <person name="Marturano G."/>
            <person name="Paoli F."/>
            <person name="Bruttini M."/>
            <person name="Carapelli A."/>
            <person name="Frati F."/>
            <person name="Nardi F."/>
        </authorList>
    </citation>
    <scope>NUCLEOTIDE SEQUENCE [LARGE SCALE GENOMIC DNA]</scope>
    <source>
        <strain evidence="3">DMR45628</strain>
    </source>
</reference>
<protein>
    <submittedName>
        <fullName evidence="3">Transposase IS4</fullName>
    </submittedName>
</protein>